<name>A0A4Y2KD80_ARAVE</name>
<organism evidence="2 3">
    <name type="scientific">Araneus ventricosus</name>
    <name type="common">Orbweaver spider</name>
    <name type="synonym">Epeira ventricosa</name>
    <dbReference type="NCBI Taxonomy" id="182803"/>
    <lineage>
        <taxon>Eukaryota</taxon>
        <taxon>Metazoa</taxon>
        <taxon>Ecdysozoa</taxon>
        <taxon>Arthropoda</taxon>
        <taxon>Chelicerata</taxon>
        <taxon>Arachnida</taxon>
        <taxon>Araneae</taxon>
        <taxon>Araneomorphae</taxon>
        <taxon>Entelegynae</taxon>
        <taxon>Araneoidea</taxon>
        <taxon>Araneidae</taxon>
        <taxon>Araneus</taxon>
    </lineage>
</organism>
<dbReference type="AlphaFoldDB" id="A0A4Y2KD80"/>
<dbReference type="OrthoDB" id="411615at2759"/>
<evidence type="ECO:0000313" key="3">
    <source>
        <dbReference type="Proteomes" id="UP000499080"/>
    </source>
</evidence>
<evidence type="ECO:0000313" key="2">
    <source>
        <dbReference type="EMBL" id="GBM99705.1"/>
    </source>
</evidence>
<dbReference type="Proteomes" id="UP000499080">
    <property type="component" value="Unassembled WGS sequence"/>
</dbReference>
<feature type="compositionally biased region" description="Acidic residues" evidence="1">
    <location>
        <begin position="30"/>
        <end position="43"/>
    </location>
</feature>
<keyword evidence="3" id="KW-1185">Reference proteome</keyword>
<proteinExistence type="predicted"/>
<evidence type="ECO:0008006" key="4">
    <source>
        <dbReference type="Google" id="ProtNLM"/>
    </source>
</evidence>
<comment type="caution">
    <text evidence="2">The sequence shown here is derived from an EMBL/GenBank/DDBJ whole genome shotgun (WGS) entry which is preliminary data.</text>
</comment>
<evidence type="ECO:0000256" key="1">
    <source>
        <dbReference type="SAM" id="MobiDB-lite"/>
    </source>
</evidence>
<gene>
    <name evidence="2" type="ORF">AVEN_104064_1</name>
</gene>
<protein>
    <recommendedName>
        <fullName evidence="4">Retrovirus-related Pol polyprotein from transposon TNT 1-94</fullName>
    </recommendedName>
</protein>
<feature type="region of interest" description="Disordered" evidence="1">
    <location>
        <begin position="30"/>
        <end position="64"/>
    </location>
</feature>
<accession>A0A4Y2KD80</accession>
<dbReference type="EMBL" id="BGPR01004441">
    <property type="protein sequence ID" value="GBM99705.1"/>
    <property type="molecule type" value="Genomic_DNA"/>
</dbReference>
<sequence length="137" mass="15936">MHCILSTQQAFIQYNQRKFTRKIKPSVKDECDEEETVPEEIDIESCSTRPSVAPSYDRQTKRRTNRAIRIPEHLNDYVLYEAKETPLAIPSQEDRDPVTVKEALSTPESNLWRKAMNEEITNLSQAQTWELTTKPLV</sequence>
<reference evidence="2 3" key="1">
    <citation type="journal article" date="2019" name="Sci. Rep.">
        <title>Orb-weaving spider Araneus ventricosus genome elucidates the spidroin gene catalogue.</title>
        <authorList>
            <person name="Kono N."/>
            <person name="Nakamura H."/>
            <person name="Ohtoshi R."/>
            <person name="Moran D.A.P."/>
            <person name="Shinohara A."/>
            <person name="Yoshida Y."/>
            <person name="Fujiwara M."/>
            <person name="Mori M."/>
            <person name="Tomita M."/>
            <person name="Arakawa K."/>
        </authorList>
    </citation>
    <scope>NUCLEOTIDE SEQUENCE [LARGE SCALE GENOMIC DNA]</scope>
</reference>